<dbReference type="RefSeq" id="WP_075049397.1">
    <property type="nucleotide sequence ID" value="NZ_CP006867.1"/>
</dbReference>
<evidence type="ECO:0000256" key="4">
    <source>
        <dbReference type="ARBA" id="ARBA00048988"/>
    </source>
</evidence>
<proteinExistence type="inferred from homology"/>
<dbReference type="Proteomes" id="UP000060778">
    <property type="component" value="Chromosome"/>
</dbReference>
<comment type="similarity">
    <text evidence="1">Belongs to the HerA family.</text>
</comment>
<evidence type="ECO:0000256" key="3">
    <source>
        <dbReference type="ARBA" id="ARBA00048954"/>
    </source>
</evidence>
<dbReference type="InterPro" id="IPR008571">
    <property type="entry name" value="HerA-like"/>
</dbReference>
<evidence type="ECO:0000256" key="2">
    <source>
        <dbReference type="ARBA" id="ARBA00034617"/>
    </source>
</evidence>
<dbReference type="GO" id="GO:0043138">
    <property type="term" value="F:3'-5' DNA helicase activity"/>
    <property type="evidence" value="ECO:0007669"/>
    <property type="project" value="UniProtKB-EC"/>
</dbReference>
<comment type="catalytic activity">
    <reaction evidence="2">
        <text>Couples ATP hydrolysis with the unwinding of duplex DNA by translocating in the 3'-5' direction.</text>
        <dbReference type="EC" id="5.6.2.4"/>
    </reaction>
</comment>
<dbReference type="GeneID" id="30679768"/>
<protein>
    <submittedName>
        <fullName evidence="6">ATPase</fullName>
    </submittedName>
</protein>
<dbReference type="PATRIC" id="fig|940295.4.peg.355"/>
<dbReference type="Gene3D" id="3.40.50.300">
    <property type="entry name" value="P-loop containing nucleotide triphosphate hydrolases"/>
    <property type="match status" value="2"/>
</dbReference>
<name>A0A0U2WKP0_9CREN</name>
<dbReference type="InterPro" id="IPR027417">
    <property type="entry name" value="P-loop_NTPase"/>
</dbReference>
<feature type="domain" description="Helicase HerA central" evidence="5">
    <location>
        <begin position="97"/>
        <end position="346"/>
    </location>
</feature>
<dbReference type="KEGG" id="iis:EYM_01810"/>
<dbReference type="InterPro" id="IPR002789">
    <property type="entry name" value="HerA_central"/>
</dbReference>
<dbReference type="SUPFAM" id="SSF52540">
    <property type="entry name" value="P-loop containing nucleoside triphosphate hydrolases"/>
    <property type="match status" value="1"/>
</dbReference>
<dbReference type="Pfam" id="PF01935">
    <property type="entry name" value="DUF87"/>
    <property type="match status" value="1"/>
</dbReference>
<dbReference type="AlphaFoldDB" id="A0A0U2WKP0"/>
<evidence type="ECO:0000313" key="7">
    <source>
        <dbReference type="Proteomes" id="UP000060778"/>
    </source>
</evidence>
<sequence length="597" mass="66793">MVISSDVKPSKYDFVYFIDENGFKVMGYVESVRSRPLLYSELPWNVATEVPINEKTTVTVARVRIVSEGTPRVGSWVYRASDSDVASLYAVPSNRALHVGFLASRPTVPIHLDLNALSRHLAIIAATGSGKTWTTIVLIEELLKKGATILVLDPHGEYARIRENVEEVGGSCLVLKAHSDQEGDVTYSIDLKSVDSDELAFVMGIPKNASRLRALLSSIREIAKEMYFQTKDPQWMNLEKLKELLSLTLEAANLSSHKQLQALFSSRNINVHENLVKRVWASIAKNAEVIYGLLKYVEELDRLGIYGTSSIPIGAFLRPSTVTVFNLSGIREEVQVHLVYNILKRIFNARVRHLRRLKGEKYPYPIEVIVEEAHRFAPPPSEGSPWTTSMIKRIASEGRKFGVFLTVITQRPSRVDQTVLSQCQSQIILRIVNPKDQQVVIESSEELGAALASDLPSLKPGMAMIVGPVVPKPALVRIRERKLEYGGGDLDLALEWSKAILTKERLMEIEEALRKLDLETVASVLKRPVTREDLEKAKGILVSERVYLDPRRNAVVFEECSVDLSELQSDCPEESYVIAAMLEAKIRGINGELRTIK</sequence>
<dbReference type="PANTHER" id="PTHR42957">
    <property type="entry name" value="HELICASE MJ1565-RELATED"/>
    <property type="match status" value="1"/>
</dbReference>
<dbReference type="EMBL" id="CP006867">
    <property type="protein sequence ID" value="ALU11505.1"/>
    <property type="molecule type" value="Genomic_DNA"/>
</dbReference>
<evidence type="ECO:0000259" key="5">
    <source>
        <dbReference type="Pfam" id="PF01935"/>
    </source>
</evidence>
<keyword evidence="7" id="KW-1185">Reference proteome</keyword>
<dbReference type="STRING" id="940295.EYM_01810"/>
<comment type="catalytic activity">
    <reaction evidence="3">
        <text>ATP + H2O = ADP + phosphate + H(+)</text>
        <dbReference type="Rhea" id="RHEA:13065"/>
        <dbReference type="ChEBI" id="CHEBI:15377"/>
        <dbReference type="ChEBI" id="CHEBI:15378"/>
        <dbReference type="ChEBI" id="CHEBI:30616"/>
        <dbReference type="ChEBI" id="CHEBI:43474"/>
        <dbReference type="ChEBI" id="CHEBI:456216"/>
        <dbReference type="EC" id="5.6.2.3"/>
    </reaction>
</comment>
<gene>
    <name evidence="6" type="ORF">EYM_01810</name>
</gene>
<evidence type="ECO:0000256" key="1">
    <source>
        <dbReference type="ARBA" id="ARBA00007816"/>
    </source>
</evidence>
<organism evidence="6 7">
    <name type="scientific">Ignicoccus islandicus DSM 13165</name>
    <dbReference type="NCBI Taxonomy" id="940295"/>
    <lineage>
        <taxon>Archaea</taxon>
        <taxon>Thermoproteota</taxon>
        <taxon>Thermoprotei</taxon>
        <taxon>Desulfurococcales</taxon>
        <taxon>Desulfurococcaceae</taxon>
        <taxon>Ignicoccus</taxon>
    </lineage>
</organism>
<dbReference type="PANTHER" id="PTHR42957:SF1">
    <property type="entry name" value="HELICASE MJ1565-RELATED"/>
    <property type="match status" value="1"/>
</dbReference>
<comment type="catalytic activity">
    <reaction evidence="4">
        <text>ATP + H2O = ADP + phosphate + H(+)</text>
        <dbReference type="Rhea" id="RHEA:13065"/>
        <dbReference type="ChEBI" id="CHEBI:15377"/>
        <dbReference type="ChEBI" id="CHEBI:15378"/>
        <dbReference type="ChEBI" id="CHEBI:30616"/>
        <dbReference type="ChEBI" id="CHEBI:43474"/>
        <dbReference type="ChEBI" id="CHEBI:456216"/>
        <dbReference type="EC" id="5.6.2.4"/>
    </reaction>
</comment>
<dbReference type="OrthoDB" id="107033at2157"/>
<accession>A0A0U2WKP0</accession>
<dbReference type="GO" id="GO:0043139">
    <property type="term" value="F:5'-3' DNA helicase activity"/>
    <property type="evidence" value="ECO:0007669"/>
    <property type="project" value="UniProtKB-EC"/>
</dbReference>
<reference evidence="6 7" key="1">
    <citation type="submission" date="2013-11" db="EMBL/GenBank/DDBJ databases">
        <title>Comparative genomics of Ignicoccus.</title>
        <authorList>
            <person name="Podar M."/>
        </authorList>
    </citation>
    <scope>NUCLEOTIDE SEQUENCE [LARGE SCALE GENOMIC DNA]</scope>
    <source>
        <strain evidence="6 7">DSM 13165</strain>
    </source>
</reference>
<evidence type="ECO:0000313" key="6">
    <source>
        <dbReference type="EMBL" id="ALU11505.1"/>
    </source>
</evidence>